<organism evidence="1 2">
    <name type="scientific">Trifolium medium</name>
    <dbReference type="NCBI Taxonomy" id="97028"/>
    <lineage>
        <taxon>Eukaryota</taxon>
        <taxon>Viridiplantae</taxon>
        <taxon>Streptophyta</taxon>
        <taxon>Embryophyta</taxon>
        <taxon>Tracheophyta</taxon>
        <taxon>Spermatophyta</taxon>
        <taxon>Magnoliopsida</taxon>
        <taxon>eudicotyledons</taxon>
        <taxon>Gunneridae</taxon>
        <taxon>Pentapetalae</taxon>
        <taxon>rosids</taxon>
        <taxon>fabids</taxon>
        <taxon>Fabales</taxon>
        <taxon>Fabaceae</taxon>
        <taxon>Papilionoideae</taxon>
        <taxon>50 kb inversion clade</taxon>
        <taxon>NPAAA clade</taxon>
        <taxon>Hologalegina</taxon>
        <taxon>IRL clade</taxon>
        <taxon>Trifolieae</taxon>
        <taxon>Trifolium</taxon>
    </lineage>
</organism>
<accession>A0A392V3F4</accession>
<dbReference type="AlphaFoldDB" id="A0A392V3F4"/>
<proteinExistence type="predicted"/>
<feature type="non-terminal residue" evidence="1">
    <location>
        <position position="62"/>
    </location>
</feature>
<sequence length="62" mass="7059">MKLDELVGSLHTYEVAVNERTEKKNKSIVFVSNAEDEEQQDEMKSNESISDAIVILGEQFNK</sequence>
<dbReference type="EMBL" id="LXQA011006886">
    <property type="protein sequence ID" value="MCI80940.1"/>
    <property type="molecule type" value="Genomic_DNA"/>
</dbReference>
<evidence type="ECO:0000313" key="1">
    <source>
        <dbReference type="EMBL" id="MCI80940.1"/>
    </source>
</evidence>
<reference evidence="1 2" key="1">
    <citation type="journal article" date="2018" name="Front. Plant Sci.">
        <title>Red Clover (Trifolium pratense) and Zigzag Clover (T. medium) - A Picture of Genomic Similarities and Differences.</title>
        <authorList>
            <person name="Dluhosova J."/>
            <person name="Istvanek J."/>
            <person name="Nedelnik J."/>
            <person name="Repkova J."/>
        </authorList>
    </citation>
    <scope>NUCLEOTIDE SEQUENCE [LARGE SCALE GENOMIC DNA]</scope>
    <source>
        <strain evidence="2">cv. 10/8</strain>
        <tissue evidence="1">Leaf</tissue>
    </source>
</reference>
<dbReference type="Proteomes" id="UP000265520">
    <property type="component" value="Unassembled WGS sequence"/>
</dbReference>
<evidence type="ECO:0000313" key="2">
    <source>
        <dbReference type="Proteomes" id="UP000265520"/>
    </source>
</evidence>
<name>A0A392V3F4_9FABA</name>
<comment type="caution">
    <text evidence="1">The sequence shown here is derived from an EMBL/GenBank/DDBJ whole genome shotgun (WGS) entry which is preliminary data.</text>
</comment>
<protein>
    <submittedName>
        <fullName evidence="1">Gag-pol polyprotein</fullName>
    </submittedName>
</protein>
<keyword evidence="2" id="KW-1185">Reference proteome</keyword>